<comment type="similarity">
    <text evidence="4 17">Belongs to the homoserine dehydrogenase family.</text>
</comment>
<dbReference type="GO" id="GO:0009086">
    <property type="term" value="P:methionine biosynthetic process"/>
    <property type="evidence" value="ECO:0007669"/>
    <property type="project" value="UniProtKB-KW"/>
</dbReference>
<evidence type="ECO:0000256" key="11">
    <source>
        <dbReference type="ARBA" id="ARBA00023053"/>
    </source>
</evidence>
<comment type="pathway">
    <text evidence="2 16">Amino-acid biosynthesis; L-threonine biosynthesis; L-threonine from L-aspartate: step 3/5.</text>
</comment>
<dbReference type="PANTHER" id="PTHR43331">
    <property type="entry name" value="HOMOSERINE DEHYDROGENASE"/>
    <property type="match status" value="1"/>
</dbReference>
<evidence type="ECO:0000256" key="9">
    <source>
        <dbReference type="ARBA" id="ARBA00022857"/>
    </source>
</evidence>
<dbReference type="InterPro" id="IPR001342">
    <property type="entry name" value="HDH_cat"/>
</dbReference>
<keyword evidence="10 16" id="KW-0560">Oxidoreductase</keyword>
<dbReference type="GO" id="GO:0009088">
    <property type="term" value="P:threonine biosynthetic process"/>
    <property type="evidence" value="ECO:0007669"/>
    <property type="project" value="UniProtKB-KW"/>
</dbReference>
<evidence type="ECO:0000256" key="3">
    <source>
        <dbReference type="ARBA" id="ARBA00005062"/>
    </source>
</evidence>
<evidence type="ECO:0000256" key="8">
    <source>
        <dbReference type="ARBA" id="ARBA00022697"/>
    </source>
</evidence>
<evidence type="ECO:0000256" key="14">
    <source>
        <dbReference type="PIRSR" id="PIRSR000098-1"/>
    </source>
</evidence>
<dbReference type="Gene3D" id="3.40.50.720">
    <property type="entry name" value="NAD(P)-binding Rossmann-like Domain"/>
    <property type="match status" value="1"/>
</dbReference>
<dbReference type="Pfam" id="PF03447">
    <property type="entry name" value="NAD_binding_3"/>
    <property type="match status" value="1"/>
</dbReference>
<evidence type="ECO:0000256" key="15">
    <source>
        <dbReference type="PIRSR" id="PIRSR000098-2"/>
    </source>
</evidence>
<dbReference type="InterPro" id="IPR036291">
    <property type="entry name" value="NAD(P)-bd_dom_sf"/>
</dbReference>
<evidence type="ECO:0000256" key="12">
    <source>
        <dbReference type="ARBA" id="ARBA00023167"/>
    </source>
</evidence>
<evidence type="ECO:0000256" key="7">
    <source>
        <dbReference type="ARBA" id="ARBA00022605"/>
    </source>
</evidence>
<keyword evidence="9 15" id="KW-0521">NADP</keyword>
<dbReference type="Pfam" id="PF00742">
    <property type="entry name" value="Homoserine_dh"/>
    <property type="match status" value="1"/>
</dbReference>
<dbReference type="CDD" id="cd04881">
    <property type="entry name" value="ACT_HSDH-Hom"/>
    <property type="match status" value="1"/>
</dbReference>
<keyword evidence="8 16" id="KW-0791">Threonine biosynthesis</keyword>
<feature type="active site" description="Proton donor" evidence="14">
    <location>
        <position position="205"/>
    </location>
</feature>
<dbReference type="PANTHER" id="PTHR43331:SF1">
    <property type="entry name" value="HOMOSERINE DEHYDROGENASE"/>
    <property type="match status" value="1"/>
</dbReference>
<dbReference type="InterPro" id="IPR019811">
    <property type="entry name" value="HDH_CS"/>
</dbReference>
<dbReference type="SUPFAM" id="SSF51735">
    <property type="entry name" value="NAD(P)-binding Rossmann-fold domains"/>
    <property type="match status" value="1"/>
</dbReference>
<dbReference type="SUPFAM" id="SSF55021">
    <property type="entry name" value="ACT-like"/>
    <property type="match status" value="1"/>
</dbReference>
<dbReference type="EMBL" id="DVFJ01000028">
    <property type="protein sequence ID" value="HIQ72043.1"/>
    <property type="molecule type" value="Genomic_DNA"/>
</dbReference>
<comment type="cofactor">
    <cofactor evidence="1">
        <name>a metal cation</name>
        <dbReference type="ChEBI" id="CHEBI:25213"/>
    </cofactor>
</comment>
<evidence type="ECO:0000313" key="20">
    <source>
        <dbReference type="Proteomes" id="UP000886887"/>
    </source>
</evidence>
<evidence type="ECO:0000259" key="18">
    <source>
        <dbReference type="PROSITE" id="PS51671"/>
    </source>
</evidence>
<dbReference type="PIRSF" id="PIRSF000098">
    <property type="entry name" value="Homoser_dehydrog"/>
    <property type="match status" value="1"/>
</dbReference>
<dbReference type="InterPro" id="IPR016204">
    <property type="entry name" value="HDH"/>
</dbReference>
<dbReference type="Gene3D" id="3.30.360.10">
    <property type="entry name" value="Dihydrodipicolinate Reductase, domain 2"/>
    <property type="match status" value="1"/>
</dbReference>
<dbReference type="PROSITE" id="PS51671">
    <property type="entry name" value="ACT"/>
    <property type="match status" value="1"/>
</dbReference>
<evidence type="ECO:0000256" key="16">
    <source>
        <dbReference type="RuleBase" id="RU000579"/>
    </source>
</evidence>
<reference evidence="19" key="1">
    <citation type="submission" date="2020-10" db="EMBL/GenBank/DDBJ databases">
        <authorList>
            <person name="Gilroy R."/>
        </authorList>
    </citation>
    <scope>NUCLEOTIDE SEQUENCE</scope>
    <source>
        <strain evidence="19">ChiSxjej2B14-6234</strain>
    </source>
</reference>
<dbReference type="Pfam" id="PF01842">
    <property type="entry name" value="ACT"/>
    <property type="match status" value="1"/>
</dbReference>
<protein>
    <recommendedName>
        <fullName evidence="6 16">Homoserine dehydrogenase</fullName>
        <ecNumber evidence="5 16">1.1.1.3</ecNumber>
    </recommendedName>
</protein>
<dbReference type="InterPro" id="IPR002912">
    <property type="entry name" value="ACT_dom"/>
</dbReference>
<sequence>MRQVKIGFLGFGNIGEGVWRLLEEMREETARREGLSFEVCRALVRDERKQRGVEVPQGVLTDRPEDVLDDPDVQIVLEFMGGEQPAADYIERALLAGKSVVTANKMALSTHWARLNAAAQRGGAGLYFEASVCGAIPVIRAMTDSLQANRVERLMGIINGTTNYILTRMTREGSRFEDVLQDAQRLGLAEPDPTADVEGYDAAYKLSILASLAFYTHVPVEAVYREGITRVSPIDIACGQEMGLTLKLLAVAKRNGDAVEARVHPTFVPSTHPLANVSDAFNAVFLRGHACGELMFYGRGAGDMPTASALVSDLIKAASAQRHALPAFFDAEDGTRIEQDWSSVYFIRTRATDKPGVLAHVAGCMAGHGVGIASMVQKGAPDADGRVQIVFVTHRAHEQAVMAALEEVNRSGRTRVESVIRVEGLE</sequence>
<dbReference type="EC" id="1.1.1.3" evidence="5 16"/>
<dbReference type="Proteomes" id="UP000886887">
    <property type="component" value="Unassembled WGS sequence"/>
</dbReference>
<evidence type="ECO:0000256" key="6">
    <source>
        <dbReference type="ARBA" id="ARBA00013376"/>
    </source>
</evidence>
<evidence type="ECO:0000313" key="19">
    <source>
        <dbReference type="EMBL" id="HIQ72043.1"/>
    </source>
</evidence>
<feature type="domain" description="ACT" evidence="18">
    <location>
        <begin position="346"/>
        <end position="421"/>
    </location>
</feature>
<keyword evidence="12 16" id="KW-0486">Methionine biosynthesis</keyword>
<comment type="catalytic activity">
    <reaction evidence="13">
        <text>L-homoserine + NADP(+) = L-aspartate 4-semialdehyde + NADPH + H(+)</text>
        <dbReference type="Rhea" id="RHEA:15761"/>
        <dbReference type="ChEBI" id="CHEBI:15378"/>
        <dbReference type="ChEBI" id="CHEBI:57476"/>
        <dbReference type="ChEBI" id="CHEBI:57783"/>
        <dbReference type="ChEBI" id="CHEBI:58349"/>
        <dbReference type="ChEBI" id="CHEBI:537519"/>
        <dbReference type="EC" id="1.1.1.3"/>
    </reaction>
    <physiologicalReaction direction="right-to-left" evidence="13">
        <dbReference type="Rhea" id="RHEA:15763"/>
    </physiologicalReaction>
</comment>
<evidence type="ECO:0000256" key="10">
    <source>
        <dbReference type="ARBA" id="ARBA00023002"/>
    </source>
</evidence>
<evidence type="ECO:0000256" key="2">
    <source>
        <dbReference type="ARBA" id="ARBA00005056"/>
    </source>
</evidence>
<evidence type="ECO:0000256" key="1">
    <source>
        <dbReference type="ARBA" id="ARBA00001920"/>
    </source>
</evidence>
<dbReference type="InterPro" id="IPR005106">
    <property type="entry name" value="Asp/hSer_DH_NAD-bd"/>
</dbReference>
<evidence type="ECO:0000256" key="4">
    <source>
        <dbReference type="ARBA" id="ARBA00006753"/>
    </source>
</evidence>
<dbReference type="AlphaFoldDB" id="A0A9D0ZCQ4"/>
<comment type="caution">
    <text evidence="19">The sequence shown here is derived from an EMBL/GenBank/DDBJ whole genome shotgun (WGS) entry which is preliminary data.</text>
</comment>
<dbReference type="PROSITE" id="PS01042">
    <property type="entry name" value="HOMOSER_DHGENASE"/>
    <property type="match status" value="1"/>
</dbReference>
<reference evidence="19" key="2">
    <citation type="journal article" date="2021" name="PeerJ">
        <title>Extensive microbial diversity within the chicken gut microbiome revealed by metagenomics and culture.</title>
        <authorList>
            <person name="Gilroy R."/>
            <person name="Ravi A."/>
            <person name="Getino M."/>
            <person name="Pursley I."/>
            <person name="Horton D.L."/>
            <person name="Alikhan N.F."/>
            <person name="Baker D."/>
            <person name="Gharbi K."/>
            <person name="Hall N."/>
            <person name="Watson M."/>
            <person name="Adriaenssens E.M."/>
            <person name="Foster-Nyarko E."/>
            <person name="Jarju S."/>
            <person name="Secka A."/>
            <person name="Antonio M."/>
            <person name="Oren A."/>
            <person name="Chaudhuri R.R."/>
            <person name="La Ragione R."/>
            <person name="Hildebrand F."/>
            <person name="Pallen M.J."/>
        </authorList>
    </citation>
    <scope>NUCLEOTIDE SEQUENCE</scope>
    <source>
        <strain evidence="19">ChiSxjej2B14-6234</strain>
    </source>
</reference>
<proteinExistence type="inferred from homology"/>
<keyword evidence="11" id="KW-0915">Sodium</keyword>
<evidence type="ECO:0000256" key="5">
    <source>
        <dbReference type="ARBA" id="ARBA00013213"/>
    </source>
</evidence>
<dbReference type="GO" id="GO:0050661">
    <property type="term" value="F:NADP binding"/>
    <property type="evidence" value="ECO:0007669"/>
    <property type="project" value="InterPro"/>
</dbReference>
<gene>
    <name evidence="19" type="ORF">IAB73_07545</name>
</gene>
<evidence type="ECO:0000256" key="17">
    <source>
        <dbReference type="RuleBase" id="RU004171"/>
    </source>
</evidence>
<feature type="binding site" evidence="15">
    <location>
        <position position="190"/>
    </location>
    <ligand>
        <name>L-homoserine</name>
        <dbReference type="ChEBI" id="CHEBI:57476"/>
    </ligand>
</feature>
<dbReference type="Gene3D" id="3.30.70.260">
    <property type="match status" value="1"/>
</dbReference>
<keyword evidence="7 16" id="KW-0028">Amino-acid biosynthesis</keyword>
<name>A0A9D0ZCQ4_9FIRM</name>
<dbReference type="NCBIfam" id="NF004976">
    <property type="entry name" value="PRK06349.1"/>
    <property type="match status" value="1"/>
</dbReference>
<dbReference type="SUPFAM" id="SSF55347">
    <property type="entry name" value="Glyceraldehyde-3-phosphate dehydrogenase-like, C-terminal domain"/>
    <property type="match status" value="1"/>
</dbReference>
<comment type="pathway">
    <text evidence="3 16">Amino-acid biosynthesis; L-methionine biosynthesis via de novo pathway; L-homoserine from L-aspartate: step 3/3.</text>
</comment>
<dbReference type="FunFam" id="3.30.360.10:FF:000005">
    <property type="entry name" value="Homoserine dehydrogenase"/>
    <property type="match status" value="1"/>
</dbReference>
<evidence type="ECO:0000256" key="13">
    <source>
        <dbReference type="ARBA" id="ARBA00048841"/>
    </source>
</evidence>
<organism evidence="19 20">
    <name type="scientific">Candidatus Onthenecus intestinigallinarum</name>
    <dbReference type="NCBI Taxonomy" id="2840875"/>
    <lineage>
        <taxon>Bacteria</taxon>
        <taxon>Bacillati</taxon>
        <taxon>Bacillota</taxon>
        <taxon>Clostridia</taxon>
        <taxon>Eubacteriales</taxon>
        <taxon>Candidatus Onthenecus</taxon>
    </lineage>
</organism>
<accession>A0A9D0ZCQ4</accession>
<dbReference type="InterPro" id="IPR045865">
    <property type="entry name" value="ACT-like_dom_sf"/>
</dbReference>
<dbReference type="GO" id="GO:0004412">
    <property type="term" value="F:homoserine dehydrogenase activity"/>
    <property type="evidence" value="ECO:0007669"/>
    <property type="project" value="UniProtKB-EC"/>
</dbReference>
<feature type="binding site" evidence="15">
    <location>
        <position position="105"/>
    </location>
    <ligand>
        <name>NADPH</name>
        <dbReference type="ChEBI" id="CHEBI:57783"/>
    </ligand>
</feature>